<proteinExistence type="predicted"/>
<name>A0A180GW38_PUCT1</name>
<dbReference type="Proteomes" id="UP000005240">
    <property type="component" value="Unassembled WGS sequence"/>
</dbReference>
<dbReference type="AlphaFoldDB" id="A0A180GW38"/>
<dbReference type="GO" id="GO:0008962">
    <property type="term" value="F:phosphatidylglycerophosphatase activity"/>
    <property type="evidence" value="ECO:0007669"/>
    <property type="project" value="InterPro"/>
</dbReference>
<reference evidence="2 3" key="3">
    <citation type="journal article" date="2017" name="G3 (Bethesda)">
        <title>Comparative analysis highlights variable genome content of wheat rusts and divergence of the mating loci.</title>
        <authorList>
            <person name="Cuomo C.A."/>
            <person name="Bakkeren G."/>
            <person name="Khalil H.B."/>
            <person name="Panwar V."/>
            <person name="Joly D."/>
            <person name="Linning R."/>
            <person name="Sakthikumar S."/>
            <person name="Song X."/>
            <person name="Adiconis X."/>
            <person name="Fan L."/>
            <person name="Goldberg J.M."/>
            <person name="Levin J.Z."/>
            <person name="Young S."/>
            <person name="Zeng Q."/>
            <person name="Anikster Y."/>
            <person name="Bruce M."/>
            <person name="Wang M."/>
            <person name="Yin C."/>
            <person name="McCallum B."/>
            <person name="Szabo L.J."/>
            <person name="Hulbert S."/>
            <person name="Chen X."/>
            <person name="Fellers J.P."/>
        </authorList>
    </citation>
    <scope>NUCLEOTIDE SEQUENCE</scope>
    <source>
        <strain evidence="2">isolate 1-1 / race 1 (BBBD)</strain>
        <strain evidence="3">Isolate 1-1 / race 1 (BBBD)</strain>
    </source>
</reference>
<dbReference type="EMBL" id="ADAS02000016">
    <property type="protein sequence ID" value="OAV97015.1"/>
    <property type="molecule type" value="Genomic_DNA"/>
</dbReference>
<protein>
    <recommendedName>
        <fullName evidence="4">HAD phosphatase, family IIIA</fullName>
    </recommendedName>
</protein>
<reference evidence="1" key="1">
    <citation type="submission" date="2009-11" db="EMBL/GenBank/DDBJ databases">
        <authorList>
            <consortium name="The Broad Institute Genome Sequencing Platform"/>
            <person name="Ward D."/>
            <person name="Feldgarden M."/>
            <person name="Earl A."/>
            <person name="Young S.K."/>
            <person name="Zeng Q."/>
            <person name="Koehrsen M."/>
            <person name="Alvarado L."/>
            <person name="Berlin A."/>
            <person name="Bochicchio J."/>
            <person name="Borenstein D."/>
            <person name="Chapman S.B."/>
            <person name="Chen Z."/>
            <person name="Engels R."/>
            <person name="Freedman E."/>
            <person name="Gellesch M."/>
            <person name="Goldberg J."/>
            <person name="Griggs A."/>
            <person name="Gujja S."/>
            <person name="Heilman E."/>
            <person name="Heiman D."/>
            <person name="Hepburn T."/>
            <person name="Howarth C."/>
            <person name="Jen D."/>
            <person name="Larson L."/>
            <person name="Lewis B."/>
            <person name="Mehta T."/>
            <person name="Park D."/>
            <person name="Pearson M."/>
            <person name="Roberts A."/>
            <person name="Saif S."/>
            <person name="Shea T."/>
            <person name="Shenoy N."/>
            <person name="Sisk P."/>
            <person name="Stolte C."/>
            <person name="Sykes S."/>
            <person name="Thomson T."/>
            <person name="Walk T."/>
            <person name="White J."/>
            <person name="Yandava C."/>
            <person name="Izard J."/>
            <person name="Baranova O.V."/>
            <person name="Blanton J.M."/>
            <person name="Tanner A.C."/>
            <person name="Dewhirst F.E."/>
            <person name="Haas B."/>
            <person name="Nusbaum C."/>
            <person name="Birren B."/>
        </authorList>
    </citation>
    <scope>NUCLEOTIDE SEQUENCE [LARGE SCALE GENOMIC DNA]</scope>
    <source>
        <strain evidence="1">1-1 BBBD Race 1</strain>
    </source>
</reference>
<evidence type="ECO:0000313" key="1">
    <source>
        <dbReference type="EMBL" id="OAV97015.1"/>
    </source>
</evidence>
<dbReference type="STRING" id="630390.A0A180GW38"/>
<accession>A0A180GW38</accession>
<dbReference type="EnsemblFungi" id="PTTG_11652-t43_1">
    <property type="protein sequence ID" value="PTTG_11652-t43_1-p1"/>
    <property type="gene ID" value="PTTG_11652"/>
</dbReference>
<organism evidence="1">
    <name type="scientific">Puccinia triticina (isolate 1-1 / race 1 (BBBD))</name>
    <name type="common">Brown leaf rust fungus</name>
    <dbReference type="NCBI Taxonomy" id="630390"/>
    <lineage>
        <taxon>Eukaryota</taxon>
        <taxon>Fungi</taxon>
        <taxon>Dikarya</taxon>
        <taxon>Basidiomycota</taxon>
        <taxon>Pucciniomycotina</taxon>
        <taxon>Pucciniomycetes</taxon>
        <taxon>Pucciniales</taxon>
        <taxon>Pucciniaceae</taxon>
        <taxon>Puccinia</taxon>
    </lineage>
</organism>
<dbReference type="InterPro" id="IPR027706">
    <property type="entry name" value="PGP_Pase"/>
</dbReference>
<reference evidence="2" key="4">
    <citation type="submission" date="2025-05" db="UniProtKB">
        <authorList>
            <consortium name="EnsemblFungi"/>
        </authorList>
    </citation>
    <scope>IDENTIFICATION</scope>
    <source>
        <strain evidence="2">isolate 1-1 / race 1 (BBBD)</strain>
    </source>
</reference>
<evidence type="ECO:0008006" key="4">
    <source>
        <dbReference type="Google" id="ProtNLM"/>
    </source>
</evidence>
<dbReference type="OrthoDB" id="198652at2759"/>
<keyword evidence="3" id="KW-1185">Reference proteome</keyword>
<sequence length="406" mass="45472">MPNLNLTAIVASLRCLATPRSLLPTLHVRDIRCVDWKELKRKGYVGVVIDKDNCITKPYHDQLVPELQHAWQSCLATFGNPGVLLVSNSAGTAEDPSLIQAESVARHLGVPVLVHETKKPGQKVVKAIHKYFTADYRLVPVIYPSHSSMYGPRLPSRSRADPTPLKLIVIGDRVTTDIILASRLRAFLQTHQSSSNSSSGESNPVCSVLTQNIWQKEKLGTRFMRWAENRALKLVIQYSHQNSSMNGSEPSSSRKLPNLTLSPERISQTFEQSLSFAARVISKAEQAKQDCQTKYESISVKLRQTSQQPPSTIIQNVLVIVQDRIACQRDKILARCRAVLIELTIASRRFMITTLAKLKNRAVDALVQSAHKLRLKLTPLEPLDPTSLGFKTPSFFQNLSKWKQLK</sequence>
<dbReference type="VEuPathDB" id="FungiDB:PTTG_11652"/>
<gene>
    <name evidence="1" type="ORF">PTTG_11652</name>
</gene>
<reference evidence="1" key="2">
    <citation type="submission" date="2016-05" db="EMBL/GenBank/DDBJ databases">
        <title>Comparative analysis highlights variable genome content of wheat rusts and divergence of the mating loci.</title>
        <authorList>
            <person name="Cuomo C.A."/>
            <person name="Bakkeren G."/>
            <person name="Szabo L."/>
            <person name="Khalil H."/>
            <person name="Joly D."/>
            <person name="Goldberg J."/>
            <person name="Young S."/>
            <person name="Zeng Q."/>
            <person name="Fellers J."/>
        </authorList>
    </citation>
    <scope>NUCLEOTIDE SEQUENCE [LARGE SCALE GENOMIC DNA]</scope>
    <source>
        <strain evidence="1">1-1 BBBD Race 1</strain>
    </source>
</reference>
<evidence type="ECO:0000313" key="3">
    <source>
        <dbReference type="Proteomes" id="UP000005240"/>
    </source>
</evidence>
<evidence type="ECO:0000313" key="2">
    <source>
        <dbReference type="EnsemblFungi" id="PTTG_11652-t43_1-p1"/>
    </source>
</evidence>
<dbReference type="Pfam" id="PF09419">
    <property type="entry name" value="PGP_phosphatase"/>
    <property type="match status" value="1"/>
</dbReference>